<gene>
    <name evidence="1" type="ORF">E4100_00475</name>
</gene>
<dbReference type="OrthoDB" id="3034753at2"/>
<accession>A0A4Z0D9W0</accession>
<reference evidence="1 2" key="1">
    <citation type="submission" date="2019-03" db="EMBL/GenBank/DDBJ databases">
        <title>Draft genome sequence data and analysis of a Fermenting Bacterium, Soehngenia longevitae strain 1933PT, isolated from petroleum reservoir in Azerbaijan.</title>
        <authorList>
            <person name="Grouzdev D.S."/>
            <person name="Bidzhieva S.K."/>
            <person name="Sokolova D.S."/>
            <person name="Tourova T.P."/>
            <person name="Poltaraus A.B."/>
            <person name="Nazina T.N."/>
        </authorList>
    </citation>
    <scope>NUCLEOTIDE SEQUENCE [LARGE SCALE GENOMIC DNA]</scope>
    <source>
        <strain evidence="1 2">1933P</strain>
    </source>
</reference>
<dbReference type="AlphaFoldDB" id="A0A4Z0D9W0"/>
<organism evidence="1 2">
    <name type="scientific">Soehngenia longivitae</name>
    <dbReference type="NCBI Taxonomy" id="2562294"/>
    <lineage>
        <taxon>Bacteria</taxon>
        <taxon>Bacillati</taxon>
        <taxon>Bacillota</taxon>
        <taxon>Tissierellia</taxon>
        <taxon>Tissierellales</taxon>
        <taxon>Tissierellaceae</taxon>
        <taxon>Soehngenia</taxon>
    </lineage>
</organism>
<keyword evidence="2" id="KW-1185">Reference proteome</keyword>
<dbReference type="Proteomes" id="UP000298381">
    <property type="component" value="Unassembled WGS sequence"/>
</dbReference>
<evidence type="ECO:0000313" key="2">
    <source>
        <dbReference type="Proteomes" id="UP000298381"/>
    </source>
</evidence>
<dbReference type="EMBL" id="SRIB01000001">
    <property type="protein sequence ID" value="TFZ41645.1"/>
    <property type="molecule type" value="Genomic_DNA"/>
</dbReference>
<comment type="caution">
    <text evidence="1">The sequence shown here is derived from an EMBL/GenBank/DDBJ whole genome shotgun (WGS) entry which is preliminary data.</text>
</comment>
<evidence type="ECO:0000313" key="1">
    <source>
        <dbReference type="EMBL" id="TFZ41645.1"/>
    </source>
</evidence>
<sequence length="122" mass="14057">MIRLENYNGEVLSRILKDLSPFEYVSNRVVNRLLDGSYHVQVIGSPLKRTVGTIVSSFRQAEEINRIIDIGAPLIMIFLDKKYIVYIDENISWKRINFAHGNLDKSLFEGTIKMVLKEEVSL</sequence>
<proteinExistence type="predicted"/>
<dbReference type="RefSeq" id="WP_135269794.1">
    <property type="nucleotide sequence ID" value="NZ_SRIB01000001.1"/>
</dbReference>
<name>A0A4Z0D9W0_9FIRM</name>
<protein>
    <submittedName>
        <fullName evidence="1">Uncharacterized protein</fullName>
    </submittedName>
</protein>